<dbReference type="STRING" id="1291742.LOOC260_108260"/>
<evidence type="ECO:0000256" key="2">
    <source>
        <dbReference type="ARBA" id="ARBA00022884"/>
    </source>
</evidence>
<dbReference type="EMBL" id="AP014680">
    <property type="protein sequence ID" value="BAP85366.1"/>
    <property type="molecule type" value="Genomic_DNA"/>
</dbReference>
<dbReference type="PROSITE" id="PS50889">
    <property type="entry name" value="S4"/>
    <property type="match status" value="1"/>
</dbReference>
<name>A0A0A1GY24_9LACO</name>
<dbReference type="Gene3D" id="3.10.290.10">
    <property type="entry name" value="RNA-binding S4 domain"/>
    <property type="match status" value="1"/>
</dbReference>
<keyword evidence="3 5" id="KW-0413">Isomerase</keyword>
<accession>A0A0A1GY24</accession>
<dbReference type="PROSITE" id="PS01149">
    <property type="entry name" value="PSI_RSU"/>
    <property type="match status" value="1"/>
</dbReference>
<dbReference type="Pfam" id="PF00849">
    <property type="entry name" value="PseudoU_synth_2"/>
    <property type="match status" value="1"/>
</dbReference>
<evidence type="ECO:0000313" key="7">
    <source>
        <dbReference type="EMBL" id="BAP85366.1"/>
    </source>
</evidence>
<keyword evidence="2 4" id="KW-0694">RNA-binding</keyword>
<feature type="domain" description="RNA-binding S4" evidence="6">
    <location>
        <begin position="1"/>
        <end position="58"/>
    </location>
</feature>
<dbReference type="SMART" id="SM00363">
    <property type="entry name" value="S4"/>
    <property type="match status" value="1"/>
</dbReference>
<dbReference type="KEGG" id="lho:LOOC260_108260"/>
<dbReference type="SUPFAM" id="SSF55120">
    <property type="entry name" value="Pseudouridine synthase"/>
    <property type="match status" value="1"/>
</dbReference>
<dbReference type="GO" id="GO:0000455">
    <property type="term" value="P:enzyme-directed rRNA pseudouridine synthesis"/>
    <property type="evidence" value="ECO:0007669"/>
    <property type="project" value="UniProtKB-ARBA"/>
</dbReference>
<evidence type="ECO:0000256" key="3">
    <source>
        <dbReference type="ARBA" id="ARBA00023235"/>
    </source>
</evidence>
<proteinExistence type="inferred from homology"/>
<dbReference type="InterPro" id="IPR042092">
    <property type="entry name" value="PsdUridine_s_RsuA/RluB/E/F_cat"/>
</dbReference>
<dbReference type="InterPro" id="IPR036986">
    <property type="entry name" value="S4_RNA-bd_sf"/>
</dbReference>
<dbReference type="InterPro" id="IPR000748">
    <property type="entry name" value="PsdUridine_synth_RsuA/RluB/E/F"/>
</dbReference>
<dbReference type="RefSeq" id="WP_041093205.1">
    <property type="nucleotide sequence ID" value="NZ_AP014680.1"/>
</dbReference>
<evidence type="ECO:0000256" key="4">
    <source>
        <dbReference type="PROSITE-ProRule" id="PRU00182"/>
    </source>
</evidence>
<dbReference type="Proteomes" id="UP000031620">
    <property type="component" value="Chromosome"/>
</dbReference>
<dbReference type="HOGENOM" id="CLU_024979_1_2_9"/>
<evidence type="ECO:0000256" key="1">
    <source>
        <dbReference type="ARBA" id="ARBA00008348"/>
    </source>
</evidence>
<dbReference type="InterPro" id="IPR018496">
    <property type="entry name" value="PsdUridine_synth_RsuA/RluB_CS"/>
</dbReference>
<dbReference type="EC" id="5.4.99.-" evidence="5"/>
<dbReference type="GO" id="GO:0003723">
    <property type="term" value="F:RNA binding"/>
    <property type="evidence" value="ECO:0007669"/>
    <property type="project" value="UniProtKB-KW"/>
</dbReference>
<organism evidence="7 8">
    <name type="scientific">Paucilactobacillus hokkaidonensis JCM 18461</name>
    <dbReference type="NCBI Taxonomy" id="1291742"/>
    <lineage>
        <taxon>Bacteria</taxon>
        <taxon>Bacillati</taxon>
        <taxon>Bacillota</taxon>
        <taxon>Bacilli</taxon>
        <taxon>Lactobacillales</taxon>
        <taxon>Lactobacillaceae</taxon>
        <taxon>Paucilactobacillus</taxon>
    </lineage>
</organism>
<dbReference type="InterPro" id="IPR020094">
    <property type="entry name" value="TruA/RsuA/RluB/E/F_N"/>
</dbReference>
<dbReference type="NCBIfam" id="TIGR00093">
    <property type="entry name" value="pseudouridine synthase"/>
    <property type="match status" value="1"/>
</dbReference>
<gene>
    <name evidence="7" type="ORF">LOOC260_108260</name>
</gene>
<dbReference type="Gene3D" id="3.30.70.1560">
    <property type="entry name" value="Alpha-L RNA-binding motif"/>
    <property type="match status" value="1"/>
</dbReference>
<dbReference type="Pfam" id="PF01479">
    <property type="entry name" value="S4"/>
    <property type="match status" value="1"/>
</dbReference>
<evidence type="ECO:0000313" key="8">
    <source>
        <dbReference type="Proteomes" id="UP000031620"/>
    </source>
</evidence>
<comment type="similarity">
    <text evidence="1 5">Belongs to the pseudouridine synthase RsuA family.</text>
</comment>
<evidence type="ECO:0000256" key="5">
    <source>
        <dbReference type="RuleBase" id="RU003887"/>
    </source>
</evidence>
<dbReference type="AlphaFoldDB" id="A0A0A1GY24"/>
<protein>
    <recommendedName>
        <fullName evidence="5">Pseudouridine synthase</fullName>
        <ecNumber evidence="5">5.4.99.-</ecNumber>
    </recommendedName>
</protein>
<dbReference type="InterPro" id="IPR006145">
    <property type="entry name" value="PsdUridine_synth_RsuA/RluA"/>
</dbReference>
<dbReference type="InterPro" id="IPR020103">
    <property type="entry name" value="PsdUridine_synth_cat_dom_sf"/>
</dbReference>
<dbReference type="CDD" id="cd00165">
    <property type="entry name" value="S4"/>
    <property type="match status" value="1"/>
</dbReference>
<dbReference type="GO" id="GO:0120159">
    <property type="term" value="F:rRNA pseudouridine synthase activity"/>
    <property type="evidence" value="ECO:0007669"/>
    <property type="project" value="UniProtKB-ARBA"/>
</dbReference>
<dbReference type="InterPro" id="IPR002942">
    <property type="entry name" value="S4_RNA-bd"/>
</dbReference>
<reference evidence="7 8" key="1">
    <citation type="submission" date="2014-11" db="EMBL/GenBank/DDBJ databases">
        <title>Complete genome sequence and analysis of Lactobacillus hokkaidonensis LOOC260T.</title>
        <authorList>
            <person name="Tanizawa Y."/>
            <person name="Tohno M."/>
            <person name="Kaminuma E."/>
            <person name="Nakamura Y."/>
            <person name="Arita M."/>
        </authorList>
    </citation>
    <scope>NUCLEOTIDE SEQUENCE [LARGE SCALE GENOMIC DNA]</scope>
    <source>
        <strain evidence="7 8">LOOC260</strain>
    </source>
</reference>
<dbReference type="PANTHER" id="PTHR47683">
    <property type="entry name" value="PSEUDOURIDINE SYNTHASE FAMILY PROTEIN-RELATED"/>
    <property type="match status" value="1"/>
</dbReference>
<dbReference type="CDD" id="cd02553">
    <property type="entry name" value="PseudoU_synth_RsuA"/>
    <property type="match status" value="1"/>
</dbReference>
<dbReference type="InterPro" id="IPR050343">
    <property type="entry name" value="RsuA_PseudoU_synthase"/>
</dbReference>
<dbReference type="Gene3D" id="3.30.70.580">
    <property type="entry name" value="Pseudouridine synthase I, catalytic domain, N-terminal subdomain"/>
    <property type="match status" value="1"/>
</dbReference>
<evidence type="ECO:0000259" key="6">
    <source>
        <dbReference type="SMART" id="SM00363"/>
    </source>
</evidence>
<dbReference type="PANTHER" id="PTHR47683:SF4">
    <property type="entry name" value="PSEUDOURIDINE SYNTHASE"/>
    <property type="match status" value="1"/>
</dbReference>
<dbReference type="SUPFAM" id="SSF55174">
    <property type="entry name" value="Alpha-L RNA-binding motif"/>
    <property type="match status" value="1"/>
</dbReference>
<sequence length="234" mass="25966">MRIDKFLHDQQFGTRAQIHEIIKQRRVLVNGQVVKAYKQSVTLDDQVAVDGQIVGQQTVFYYLMNKPSGVITATNDATQKTVMDLFATDDQRSDLFPVGRLDKDTTGALVITNDGQLAHRLVSPKSHVGKLYETKVTGKITAEQLQSLQAGIVLKNGDQVTAESTAIVAQNENETTIKIVLHQGKYHQVKRMFGALGQRVIQLDRLAFAGLTVNGLAAGEYRELTDEEIKMLNE</sequence>